<keyword evidence="4 10" id="KW-0548">Nucleotidyltransferase</keyword>
<dbReference type="InterPro" id="IPR049577">
    <property type="entry name" value="GMPP_N"/>
</dbReference>
<dbReference type="SUPFAM" id="SSF53448">
    <property type="entry name" value="Nucleotide-diphospho-sugar transferases"/>
    <property type="match status" value="1"/>
</dbReference>
<dbReference type="RefSeq" id="WP_092469393.1">
    <property type="nucleotide sequence ID" value="NZ_FOOX01000003.1"/>
</dbReference>
<dbReference type="Pfam" id="PF22640">
    <property type="entry name" value="ManC_GMP_beta-helix"/>
    <property type="match status" value="1"/>
</dbReference>
<evidence type="ECO:0000313" key="11">
    <source>
        <dbReference type="Proteomes" id="UP000199337"/>
    </source>
</evidence>
<comment type="similarity">
    <text evidence="1">Belongs to the mannose-6-phosphate isomerase type 2 family.</text>
</comment>
<dbReference type="InterPro" id="IPR054566">
    <property type="entry name" value="ManC/GMP-like_b-helix"/>
</dbReference>
<reference evidence="11" key="1">
    <citation type="submission" date="2016-10" db="EMBL/GenBank/DDBJ databases">
        <authorList>
            <person name="Varghese N."/>
            <person name="Submissions S."/>
        </authorList>
    </citation>
    <scope>NUCLEOTIDE SEQUENCE [LARGE SCALE GENOMIC DNA]</scope>
    <source>
        <strain evidence="11">DSM 17038</strain>
    </source>
</reference>
<evidence type="ECO:0000256" key="6">
    <source>
        <dbReference type="ARBA" id="ARBA00023134"/>
    </source>
</evidence>
<dbReference type="GO" id="GO:0004475">
    <property type="term" value="F:mannose-1-phosphate guanylyltransferase (GTP) activity"/>
    <property type="evidence" value="ECO:0007669"/>
    <property type="project" value="UniProtKB-EC"/>
</dbReference>
<keyword evidence="11" id="KW-1185">Reference proteome</keyword>
<evidence type="ECO:0000313" key="10">
    <source>
        <dbReference type="EMBL" id="SFG22737.1"/>
    </source>
</evidence>
<dbReference type="SUPFAM" id="SSF159283">
    <property type="entry name" value="Guanosine diphospho-D-mannose pyrophosphorylase/mannose-6-phosphate isomerase linker domain"/>
    <property type="match status" value="1"/>
</dbReference>
<dbReference type="OrthoDB" id="9806359at2"/>
<evidence type="ECO:0000256" key="5">
    <source>
        <dbReference type="ARBA" id="ARBA00022741"/>
    </source>
</evidence>
<dbReference type="PANTHER" id="PTHR46390">
    <property type="entry name" value="MANNOSE-1-PHOSPHATE GUANYLYLTRANSFERASE"/>
    <property type="match status" value="1"/>
</dbReference>
<organism evidence="10 11">
    <name type="scientific">Desulfotruncus arcticus DSM 17038</name>
    <dbReference type="NCBI Taxonomy" id="1121424"/>
    <lineage>
        <taxon>Bacteria</taxon>
        <taxon>Bacillati</taxon>
        <taxon>Bacillota</taxon>
        <taxon>Clostridia</taxon>
        <taxon>Eubacteriales</taxon>
        <taxon>Desulfallaceae</taxon>
        <taxon>Desulfotruncus</taxon>
    </lineage>
</organism>
<dbReference type="PANTHER" id="PTHR46390:SF1">
    <property type="entry name" value="MANNOSE-1-PHOSPHATE GUANYLYLTRANSFERASE"/>
    <property type="match status" value="1"/>
</dbReference>
<evidence type="ECO:0000259" key="8">
    <source>
        <dbReference type="Pfam" id="PF00483"/>
    </source>
</evidence>
<keyword evidence="5" id="KW-0547">Nucleotide-binding</keyword>
<dbReference type="EMBL" id="FOOX01000003">
    <property type="protein sequence ID" value="SFG22737.1"/>
    <property type="molecule type" value="Genomic_DNA"/>
</dbReference>
<dbReference type="FunFam" id="3.90.550.10:FF:000046">
    <property type="entry name" value="Mannose-1-phosphate guanylyltransferase (GDP)"/>
    <property type="match status" value="1"/>
</dbReference>
<evidence type="ECO:0000256" key="7">
    <source>
        <dbReference type="ARBA" id="ARBA00047343"/>
    </source>
</evidence>
<protein>
    <recommendedName>
        <fullName evidence="2">mannose-1-phosphate guanylyltransferase</fullName>
        <ecNumber evidence="2">2.7.7.13</ecNumber>
    </recommendedName>
</protein>
<feature type="domain" description="MannoseP isomerase/GMP-like beta-helix" evidence="9">
    <location>
        <begin position="294"/>
        <end position="348"/>
    </location>
</feature>
<dbReference type="InterPro" id="IPR005835">
    <property type="entry name" value="NTP_transferase_dom"/>
</dbReference>
<evidence type="ECO:0000259" key="9">
    <source>
        <dbReference type="Pfam" id="PF22640"/>
    </source>
</evidence>
<dbReference type="EC" id="2.7.7.13" evidence="2"/>
<dbReference type="STRING" id="341036.SAMN05660649_01037"/>
<keyword evidence="3 10" id="KW-0808">Transferase</keyword>
<accession>A0A1I2Q8Y1</accession>
<evidence type="ECO:0000256" key="1">
    <source>
        <dbReference type="ARBA" id="ARBA00006115"/>
    </source>
</evidence>
<dbReference type="AlphaFoldDB" id="A0A1I2Q8Y1"/>
<dbReference type="CDD" id="cd02509">
    <property type="entry name" value="GDP-M1P_Guanylyltransferase"/>
    <property type="match status" value="1"/>
</dbReference>
<feature type="domain" description="Nucleotidyl transferase" evidence="8">
    <location>
        <begin position="4"/>
        <end position="287"/>
    </location>
</feature>
<dbReference type="GO" id="GO:0009298">
    <property type="term" value="P:GDP-mannose biosynthetic process"/>
    <property type="evidence" value="ECO:0007669"/>
    <property type="project" value="TreeGrafter"/>
</dbReference>
<gene>
    <name evidence="10" type="ORF">SAMN05660649_01037</name>
</gene>
<keyword evidence="6" id="KW-0342">GTP-binding</keyword>
<dbReference type="Pfam" id="PF00483">
    <property type="entry name" value="NTP_transferase"/>
    <property type="match status" value="1"/>
</dbReference>
<sequence length="357" mass="39861">MPFAVIMAGGRGEGFWPRSRLAVPKQFLNLIGEKTMLQLTVERVEEMVGISGTYIVAGLDFKDIIMEQVPHLPEENIIIEPYGRDTAAAIGLATLILERKDPREVMIVLPADHYIGDVPCFQEVLKNAVTAAWREEGIITIGIAPHRPETGYGYICQGEMLDTIAGVPLYRVFQFLEKPSYAKAVRLLACGNYLWNSGMFIWRVNLIRQLIEKYIPQLARGLNKIGQAMGTEQYPAVLKEVYAELPGISVDYGILEKEDNVLVMRGDFGWDDIGSWTALDRYAEKDERGNVIEGRGVLLDTSDTFIYSPGKTVGIIGVESLIVVNDRDSILVCRKNRAKEIKKVVQALKEKGLDEAL</sequence>
<comment type="catalytic activity">
    <reaction evidence="7">
        <text>alpha-D-mannose 1-phosphate + GTP + H(+) = GDP-alpha-D-mannose + diphosphate</text>
        <dbReference type="Rhea" id="RHEA:15229"/>
        <dbReference type="ChEBI" id="CHEBI:15378"/>
        <dbReference type="ChEBI" id="CHEBI:33019"/>
        <dbReference type="ChEBI" id="CHEBI:37565"/>
        <dbReference type="ChEBI" id="CHEBI:57527"/>
        <dbReference type="ChEBI" id="CHEBI:58409"/>
        <dbReference type="EC" id="2.7.7.13"/>
    </reaction>
</comment>
<proteinExistence type="inferred from homology"/>
<name>A0A1I2Q8Y1_9FIRM</name>
<dbReference type="Proteomes" id="UP000199337">
    <property type="component" value="Unassembled WGS sequence"/>
</dbReference>
<dbReference type="InterPro" id="IPR029044">
    <property type="entry name" value="Nucleotide-diphossugar_trans"/>
</dbReference>
<evidence type="ECO:0000256" key="3">
    <source>
        <dbReference type="ARBA" id="ARBA00022679"/>
    </source>
</evidence>
<evidence type="ECO:0000256" key="2">
    <source>
        <dbReference type="ARBA" id="ARBA00012387"/>
    </source>
</evidence>
<dbReference type="GO" id="GO:0005525">
    <property type="term" value="F:GTP binding"/>
    <property type="evidence" value="ECO:0007669"/>
    <property type="project" value="UniProtKB-KW"/>
</dbReference>
<dbReference type="Gene3D" id="3.90.550.10">
    <property type="entry name" value="Spore Coat Polysaccharide Biosynthesis Protein SpsA, Chain A"/>
    <property type="match status" value="1"/>
</dbReference>
<dbReference type="InterPro" id="IPR051161">
    <property type="entry name" value="Mannose-6P_isomerase_type2"/>
</dbReference>
<evidence type="ECO:0000256" key="4">
    <source>
        <dbReference type="ARBA" id="ARBA00022695"/>
    </source>
</evidence>